<comment type="caution">
    <text evidence="4">The sequence shown here is derived from an EMBL/GenBank/DDBJ whole genome shotgun (WGS) entry which is preliminary data.</text>
</comment>
<feature type="compositionally biased region" description="Basic and acidic residues" evidence="2">
    <location>
        <begin position="8"/>
        <end position="27"/>
    </location>
</feature>
<dbReference type="CDD" id="cd00167">
    <property type="entry name" value="SANT"/>
    <property type="match status" value="1"/>
</dbReference>
<dbReference type="AlphaFoldDB" id="A0AAV7X5Y8"/>
<dbReference type="PANTHER" id="PTHR15132">
    <property type="entry name" value="SNRNA-ACTIVATING PROTEIN COMPLEX SUBUNIT 2"/>
    <property type="match status" value="1"/>
</dbReference>
<dbReference type="GO" id="GO:0016251">
    <property type="term" value="F:RNA polymerase II general transcription initiation factor activity"/>
    <property type="evidence" value="ECO:0007669"/>
    <property type="project" value="InterPro"/>
</dbReference>
<accession>A0AAV7X5Y8</accession>
<evidence type="ECO:0000313" key="4">
    <source>
        <dbReference type="EMBL" id="KAJ1520082.1"/>
    </source>
</evidence>
<reference evidence="4" key="1">
    <citation type="submission" date="2022-12" db="EMBL/GenBank/DDBJ databases">
        <title>Chromosome-level genome assembly of the bean flower thrips Megalurothrips usitatus.</title>
        <authorList>
            <person name="Ma L."/>
            <person name="Liu Q."/>
            <person name="Li H."/>
            <person name="Cai W."/>
        </authorList>
    </citation>
    <scope>NUCLEOTIDE SEQUENCE</scope>
    <source>
        <strain evidence="4">Cailab_2022a</strain>
    </source>
</reference>
<evidence type="ECO:0000313" key="5">
    <source>
        <dbReference type="Proteomes" id="UP001075354"/>
    </source>
</evidence>
<dbReference type="Pfam" id="PF00249">
    <property type="entry name" value="Myb_DNA-binding"/>
    <property type="match status" value="1"/>
</dbReference>
<dbReference type="SMART" id="SM00717">
    <property type="entry name" value="SANT"/>
    <property type="match status" value="1"/>
</dbReference>
<dbReference type="EMBL" id="JAPTSV010000015">
    <property type="protein sequence ID" value="KAJ1520082.1"/>
    <property type="molecule type" value="Genomic_DNA"/>
</dbReference>
<dbReference type="InterPro" id="IPR017930">
    <property type="entry name" value="Myb_dom"/>
</dbReference>
<dbReference type="GO" id="GO:0016604">
    <property type="term" value="C:nuclear body"/>
    <property type="evidence" value="ECO:0007669"/>
    <property type="project" value="TreeGrafter"/>
</dbReference>
<gene>
    <name evidence="4" type="ORF">ONE63_004305</name>
</gene>
<name>A0AAV7X5Y8_9NEOP</name>
<proteinExistence type="predicted"/>
<feature type="domain" description="HTH myb-type" evidence="3">
    <location>
        <begin position="24"/>
        <end position="74"/>
    </location>
</feature>
<dbReference type="PROSITE" id="PS51294">
    <property type="entry name" value="HTH_MYB"/>
    <property type="match status" value="1"/>
</dbReference>
<dbReference type="PANTHER" id="PTHR15132:SF1">
    <property type="entry name" value="SNRNA-ACTIVATING PROTEIN COMPLEX SUBUNIT 2"/>
    <property type="match status" value="1"/>
</dbReference>
<dbReference type="SUPFAM" id="SSF46689">
    <property type="entry name" value="Homeodomain-like"/>
    <property type="match status" value="1"/>
</dbReference>
<protein>
    <recommendedName>
        <fullName evidence="3">HTH myb-type domain-containing protein</fullName>
    </recommendedName>
</protein>
<evidence type="ECO:0000256" key="2">
    <source>
        <dbReference type="SAM" id="MobiDB-lite"/>
    </source>
</evidence>
<dbReference type="GO" id="GO:0009301">
    <property type="term" value="P:snRNA transcription"/>
    <property type="evidence" value="ECO:0007669"/>
    <property type="project" value="InterPro"/>
</dbReference>
<sequence>MSSRKRSREAPQRYEEKPSSKMGRGEFTDAEDANLLAALLKYGPMDLHKVAENIPSRNEYQVKQRMLALQKQAQRSLTSIKREYKNGKVKFEPRDKVALDRWLDHLINLHDKAEILLGTQEELPVRMLARSMGHIAKYEEHPTPEECNGVDFRNVYEFLESMMMGLPSKTLNSMDAKFLIQALQRLSTSVDREDVGKETAFLLCGRPQWRAKGQKPRTYGKQEEV</sequence>
<dbReference type="InterPro" id="IPR009057">
    <property type="entry name" value="Homeodomain-like_sf"/>
</dbReference>
<dbReference type="InterPro" id="IPR001005">
    <property type="entry name" value="SANT/Myb"/>
</dbReference>
<dbReference type="Gene3D" id="1.10.10.60">
    <property type="entry name" value="Homeodomain-like"/>
    <property type="match status" value="1"/>
</dbReference>
<comment type="subcellular location">
    <subcellularLocation>
        <location evidence="1">Nucleus</location>
    </subcellularLocation>
</comment>
<dbReference type="Proteomes" id="UP001075354">
    <property type="component" value="Chromosome 15"/>
</dbReference>
<dbReference type="InterPro" id="IPR021281">
    <property type="entry name" value="SNAPC2"/>
</dbReference>
<evidence type="ECO:0000256" key="1">
    <source>
        <dbReference type="ARBA" id="ARBA00004123"/>
    </source>
</evidence>
<organism evidence="4 5">
    <name type="scientific">Megalurothrips usitatus</name>
    <name type="common">bean blossom thrips</name>
    <dbReference type="NCBI Taxonomy" id="439358"/>
    <lineage>
        <taxon>Eukaryota</taxon>
        <taxon>Metazoa</taxon>
        <taxon>Ecdysozoa</taxon>
        <taxon>Arthropoda</taxon>
        <taxon>Hexapoda</taxon>
        <taxon>Insecta</taxon>
        <taxon>Pterygota</taxon>
        <taxon>Neoptera</taxon>
        <taxon>Paraneoptera</taxon>
        <taxon>Thysanoptera</taxon>
        <taxon>Terebrantia</taxon>
        <taxon>Thripoidea</taxon>
        <taxon>Thripidae</taxon>
        <taxon>Megalurothrips</taxon>
    </lineage>
</organism>
<evidence type="ECO:0000259" key="3">
    <source>
        <dbReference type="PROSITE" id="PS51294"/>
    </source>
</evidence>
<feature type="region of interest" description="Disordered" evidence="2">
    <location>
        <begin position="1"/>
        <end position="27"/>
    </location>
</feature>
<keyword evidence="5" id="KW-1185">Reference proteome</keyword>